<dbReference type="Gene3D" id="3.90.640.20">
    <property type="entry name" value="Heat-shock cognate protein, ATPase"/>
    <property type="match status" value="1"/>
</dbReference>
<organism evidence="4 5">
    <name type="scientific">Paenibacillus sabuli</name>
    <dbReference type="NCBI Taxonomy" id="2772509"/>
    <lineage>
        <taxon>Bacteria</taxon>
        <taxon>Bacillati</taxon>
        <taxon>Bacillota</taxon>
        <taxon>Bacilli</taxon>
        <taxon>Bacillales</taxon>
        <taxon>Paenibacillaceae</taxon>
        <taxon>Paenibacillus</taxon>
    </lineage>
</organism>
<evidence type="ECO:0000259" key="3">
    <source>
        <dbReference type="Pfam" id="PF13739"/>
    </source>
</evidence>
<name>A0A927BPG0_9BACL</name>
<dbReference type="EMBL" id="JACXIZ010000010">
    <property type="protein sequence ID" value="MBD2844318.1"/>
    <property type="molecule type" value="Genomic_DNA"/>
</dbReference>
<dbReference type="Gene3D" id="3.30.565.40">
    <property type="entry name" value="Fervidobacterium nodosum Rt17-B1 like"/>
    <property type="match status" value="1"/>
</dbReference>
<dbReference type="AlphaFoldDB" id="A0A927BPG0"/>
<dbReference type="InterPro" id="IPR037126">
    <property type="entry name" value="PdaC/RsiV-like_sf"/>
</dbReference>
<dbReference type="SUPFAM" id="SSF55383">
    <property type="entry name" value="Copper amine oxidase, domain N"/>
    <property type="match status" value="1"/>
</dbReference>
<evidence type="ECO:0000313" key="5">
    <source>
        <dbReference type="Proteomes" id="UP000621560"/>
    </source>
</evidence>
<keyword evidence="5" id="KW-1185">Reference proteome</keyword>
<feature type="domain" description="Copper amine oxidase-like N-terminal" evidence="1">
    <location>
        <begin position="58"/>
        <end position="164"/>
    </location>
</feature>
<dbReference type="Pfam" id="PF07833">
    <property type="entry name" value="Cu_amine_oxidN1"/>
    <property type="match status" value="1"/>
</dbReference>
<evidence type="ECO:0000313" key="4">
    <source>
        <dbReference type="EMBL" id="MBD2844318.1"/>
    </source>
</evidence>
<feature type="domain" description="Deacetylase PdaC" evidence="3">
    <location>
        <begin position="188"/>
        <end position="267"/>
    </location>
</feature>
<evidence type="ECO:0000259" key="1">
    <source>
        <dbReference type="Pfam" id="PF07833"/>
    </source>
</evidence>
<feature type="domain" description="DUF3298" evidence="2">
    <location>
        <begin position="291"/>
        <end position="356"/>
    </location>
</feature>
<dbReference type="Gene3D" id="3.30.457.10">
    <property type="entry name" value="Copper amine oxidase-like, N-terminal domain"/>
    <property type="match status" value="1"/>
</dbReference>
<reference evidence="4" key="1">
    <citation type="submission" date="2020-09" db="EMBL/GenBank/DDBJ databases">
        <title>A novel bacterium of genus Paenibacillus, isolated from South China Sea.</title>
        <authorList>
            <person name="Huang H."/>
            <person name="Mo K."/>
            <person name="Hu Y."/>
        </authorList>
    </citation>
    <scope>NUCLEOTIDE SEQUENCE</scope>
    <source>
        <strain evidence="4">IB182496</strain>
    </source>
</reference>
<accession>A0A927BPG0</accession>
<dbReference type="InterPro" id="IPR021729">
    <property type="entry name" value="DUF3298"/>
</dbReference>
<dbReference type="Proteomes" id="UP000621560">
    <property type="component" value="Unassembled WGS sequence"/>
</dbReference>
<dbReference type="InterPro" id="IPR036582">
    <property type="entry name" value="Mao_N_sf"/>
</dbReference>
<comment type="caution">
    <text evidence="4">The sequence shown here is derived from an EMBL/GenBank/DDBJ whole genome shotgun (WGS) entry which is preliminary data.</text>
</comment>
<protein>
    <submittedName>
        <fullName evidence="4">DUF4163 domain-containing protein</fullName>
    </submittedName>
</protein>
<dbReference type="Pfam" id="PF11738">
    <property type="entry name" value="DUF3298"/>
    <property type="match status" value="1"/>
</dbReference>
<sequence>MQKHTKANRTSRLLRREITPIVLAAGLIVGGSTIPVTPTEAATPTAHQLQAYDTVRLQVNGQTLDMQGLLSAGRTMIPLRALSEALDFSISYDSEEQIYTIGSGVNQLQLTNGSYGPSMTVNNIYLGDYDPINVESRLYVSYRVLSDFLGLHGAWDNSTKTLNIVQDEQANAITLATETMNESVNGSEISIRYPQVEGDSMPTQRINETIQAQAEKYLQGVTETAEERPDDVRNYEFMHDFIVTYNQNGVLNVLTQDYNYVGGAHGIQSRTSLVFDLESGKQLSLQDVVGANTDYLQALEDVARTGLTEMDMYLGEFAGFDEDPQFYLKRDGIVMYFAPYEYTAYAAGFPEFYVPFGDLGIQMPFED</sequence>
<dbReference type="RefSeq" id="WP_190914889.1">
    <property type="nucleotide sequence ID" value="NZ_JACXIZ010000010.1"/>
</dbReference>
<dbReference type="InterPro" id="IPR025303">
    <property type="entry name" value="PdaC"/>
</dbReference>
<gene>
    <name evidence="4" type="ORF">IDH44_03880</name>
</gene>
<dbReference type="InterPro" id="IPR012854">
    <property type="entry name" value="Cu_amine_oxidase-like_N"/>
</dbReference>
<evidence type="ECO:0000259" key="2">
    <source>
        <dbReference type="Pfam" id="PF11738"/>
    </source>
</evidence>
<dbReference type="Pfam" id="PF13739">
    <property type="entry name" value="PdaC"/>
    <property type="match status" value="1"/>
</dbReference>
<proteinExistence type="predicted"/>